<dbReference type="VEuPathDB" id="TriTrypDB:TCSYLVIO_002906"/>
<dbReference type="VEuPathDB" id="TriTrypDB:C4B63_140g5"/>
<feature type="domain" description="Retrotransposon hot spot protein,C-terminal" evidence="1">
    <location>
        <begin position="1"/>
        <end position="199"/>
    </location>
</feature>
<dbReference type="VEuPathDB" id="TriTrypDB:TcCL_Unassigned05187"/>
<dbReference type="VEuPathDB" id="TriTrypDB:TCDM_12749"/>
<dbReference type="AlphaFoldDB" id="A0A2V2UST3"/>
<evidence type="ECO:0000313" key="2">
    <source>
        <dbReference type="EMBL" id="PWU85888.1"/>
    </source>
</evidence>
<comment type="caution">
    <text evidence="2">The sequence shown here is derived from an EMBL/GenBank/DDBJ whole genome shotgun (WGS) entry which is preliminary data.</text>
</comment>
<dbReference type="VEuPathDB" id="TriTrypDB:C3747_127g148"/>
<dbReference type="VEuPathDB" id="TriTrypDB:TcG_09832"/>
<evidence type="ECO:0000313" key="3">
    <source>
        <dbReference type="Proteomes" id="UP000246121"/>
    </source>
</evidence>
<dbReference type="Proteomes" id="UP000246121">
    <property type="component" value="Unassembled WGS sequence"/>
</dbReference>
<sequence>MIVLSLPNLDNFSAWEEQRSPKRIIMNCPEKDDVKAMCVWMRRHQPVREQAEYWKRVNGRMDEAGPLLRYIFDDSKYNNWIALSTSTVNSLGRIEAEYYLHFGTVKMLGGDKVSHKLVKVVRVRGKTVGSEFLFNLSVSAHLGNKTLFKSEKLMQQHGFNVLISGLKDYLISENFGRSTVFAFLNGTFVRAIERRLRELRPSPQRQSHRCALAVYSQERSTRHHVLPPLEHFSERIYVECGVLYVTEVENFPLVDGFFFVKSNPMTLVGQRMATAGGHHTTASTVRQFTEYLAAYVNGWEELSRQLSWEIIYVQHADSTPMNDLQGCDVDSNNVSKKEDQKIAAFWNEKVRQYQVSISSRDVPRRV</sequence>
<dbReference type="InterPro" id="IPR046836">
    <property type="entry name" value="RHS_C"/>
</dbReference>
<name>A0A2V2UST3_TRYCR</name>
<organism evidence="2 3">
    <name type="scientific">Trypanosoma cruzi</name>
    <dbReference type="NCBI Taxonomy" id="5693"/>
    <lineage>
        <taxon>Eukaryota</taxon>
        <taxon>Discoba</taxon>
        <taxon>Euglenozoa</taxon>
        <taxon>Kinetoplastea</taxon>
        <taxon>Metakinetoplastina</taxon>
        <taxon>Trypanosomatida</taxon>
        <taxon>Trypanosomatidae</taxon>
        <taxon>Trypanosoma</taxon>
        <taxon>Schizotrypanum</taxon>
    </lineage>
</organism>
<accession>A0A2V2UST3</accession>
<proteinExistence type="predicted"/>
<dbReference type="EMBL" id="PRFA01000140">
    <property type="protein sequence ID" value="PWU85888.1"/>
    <property type="molecule type" value="Genomic_DNA"/>
</dbReference>
<evidence type="ECO:0000259" key="1">
    <source>
        <dbReference type="Pfam" id="PF07999"/>
    </source>
</evidence>
<reference evidence="2 3" key="1">
    <citation type="journal article" date="2018" name="Microb. Genom.">
        <title>Expanding an expanded genome: long-read sequencing of Trypanosoma cruzi.</title>
        <authorList>
            <person name="Berna L."/>
            <person name="Rodriguez M."/>
            <person name="Chiribao M.L."/>
            <person name="Parodi-Talice A."/>
            <person name="Pita S."/>
            <person name="Rijo G."/>
            <person name="Alvarez-Valin F."/>
            <person name="Robello C."/>
        </authorList>
    </citation>
    <scope>NUCLEOTIDE SEQUENCE [LARGE SCALE GENOMIC DNA]</scope>
    <source>
        <strain evidence="2 3">Dm28c</strain>
    </source>
</reference>
<gene>
    <name evidence="2" type="ORF">C4B63_140g5</name>
</gene>
<dbReference type="NCBIfam" id="TIGR01631">
    <property type="entry name" value="Trypano_RHS"/>
    <property type="match status" value="1"/>
</dbReference>
<dbReference type="Pfam" id="PF07999">
    <property type="entry name" value="RHSP"/>
    <property type="match status" value="1"/>
</dbReference>
<protein>
    <submittedName>
        <fullName evidence="2">Putative retrotransposon hot spot (RHS) protein</fullName>
    </submittedName>
</protein>
<dbReference type="InterPro" id="IPR006518">
    <property type="entry name" value="Trypano_RHS"/>
</dbReference>